<dbReference type="Gene3D" id="3.40.710.10">
    <property type="entry name" value="DD-peptidase/beta-lactamase superfamily"/>
    <property type="match status" value="1"/>
</dbReference>
<name>A0A1B1AGG0_9PROT</name>
<dbReference type="InterPro" id="IPR001466">
    <property type="entry name" value="Beta-lactam-related"/>
</dbReference>
<feature type="signal peptide" evidence="1">
    <location>
        <begin position="1"/>
        <end position="20"/>
    </location>
</feature>
<gene>
    <name evidence="3" type="ORF">ATE48_06840</name>
</gene>
<evidence type="ECO:0000259" key="2">
    <source>
        <dbReference type="Pfam" id="PF00144"/>
    </source>
</evidence>
<dbReference type="OrthoDB" id="9804448at2"/>
<feature type="domain" description="Beta-lactamase-related" evidence="2">
    <location>
        <begin position="171"/>
        <end position="474"/>
    </location>
</feature>
<dbReference type="InterPro" id="IPR012338">
    <property type="entry name" value="Beta-lactam/transpept-like"/>
</dbReference>
<dbReference type="EMBL" id="CP013244">
    <property type="protein sequence ID" value="ANP45656.1"/>
    <property type="molecule type" value="Genomic_DNA"/>
</dbReference>
<dbReference type="SUPFAM" id="SSF56601">
    <property type="entry name" value="beta-lactamase/transpeptidase-like"/>
    <property type="match status" value="1"/>
</dbReference>
<dbReference type="Proteomes" id="UP000092498">
    <property type="component" value="Chromosome"/>
</dbReference>
<dbReference type="InterPro" id="IPR050789">
    <property type="entry name" value="Diverse_Enzym_Activities"/>
</dbReference>
<protein>
    <recommendedName>
        <fullName evidence="2">Beta-lactamase-related domain-containing protein</fullName>
    </recommendedName>
</protein>
<dbReference type="PANTHER" id="PTHR43283">
    <property type="entry name" value="BETA-LACTAMASE-RELATED"/>
    <property type="match status" value="1"/>
</dbReference>
<dbReference type="Pfam" id="PF00144">
    <property type="entry name" value="Beta-lactamase"/>
    <property type="match status" value="1"/>
</dbReference>
<dbReference type="STRING" id="1759059.ATE48_06840"/>
<keyword evidence="1" id="KW-0732">Signal</keyword>
<dbReference type="InParanoid" id="A0A1B1AGG0"/>
<keyword evidence="4" id="KW-1185">Reference proteome</keyword>
<dbReference type="AlphaFoldDB" id="A0A1B1AGG0"/>
<evidence type="ECO:0000256" key="1">
    <source>
        <dbReference type="SAM" id="SignalP"/>
    </source>
</evidence>
<feature type="chain" id="PRO_5008518771" description="Beta-lactamase-related domain-containing protein" evidence="1">
    <location>
        <begin position="21"/>
        <end position="600"/>
    </location>
</feature>
<evidence type="ECO:0000313" key="3">
    <source>
        <dbReference type="EMBL" id="ANP45656.1"/>
    </source>
</evidence>
<organism evidence="3 4">
    <name type="scientific">Candidatus Viadribacter manganicus</name>
    <dbReference type="NCBI Taxonomy" id="1759059"/>
    <lineage>
        <taxon>Bacteria</taxon>
        <taxon>Pseudomonadati</taxon>
        <taxon>Pseudomonadota</taxon>
        <taxon>Alphaproteobacteria</taxon>
        <taxon>Hyphomonadales</taxon>
        <taxon>Hyphomonadaceae</taxon>
        <taxon>Candidatus Viadribacter</taxon>
    </lineage>
</organism>
<dbReference type="KEGG" id="cbot:ATE48_06840"/>
<reference evidence="3 4" key="1">
    <citation type="submission" date="2015-11" db="EMBL/GenBank/DDBJ databases">
        <title>Whole-Genome Sequence of Candidatus Oderbacter manganicum from the National Park Lower Oder Valley, Germany.</title>
        <authorList>
            <person name="Braun B."/>
            <person name="Liere K."/>
            <person name="Szewzyk U."/>
        </authorList>
    </citation>
    <scope>NUCLEOTIDE SEQUENCE [LARGE SCALE GENOMIC DNA]</scope>
    <source>
        <strain evidence="3 4">OTSz_A_272</strain>
    </source>
</reference>
<sequence length="600" mass="65594">MAMRTNVLRLSLLACCSLVAAGGPAAAHSGASLFPTSRFVAPHPELATSQLRLRRPMSATLQGGQVQRYSLRLQAGDFAAVRIPQLQGNLAAVVFDPEGAVVGIFDQNGEGQAEVVTIDAARAGEYAIQIAMFEWDASDVSYTIELTRHERTQYRPADRAAQLFESWYEPGGPGAVLVVMQDGEISYQGAIGVENSDGHRPLSLQSPIDLASVSKQFTAYGVALLVERGQLRLDDDVRRYLPELPDYGTPITVQHLLEHTSGLRDWDGLFALTGRNIEDGISIDDVVAMAARQQSLNFTPGAEQRYSNTGYVLLAKIIERVTGQPYDLWATENIFAPLGMRECSLERDAAIPARVTSFRRQFPEPISTSTERTITLGSSGLACSAHDLQRWIENYRTDPLGGGQVQRLVTQASASPTGTETDYVFGNWHGRRGDHAMVGHQGLAAGFRTSVHDFPDDHVRVIYLANDGNDATYERVRVIENLFLGIAPGPIEAPTDDYVPSTQAVLSNGEIAELVGRYHSDEIEADYEIFQVGQSIVARHRAAGDIRLTRQQADAFSSDKWFVPSLTFVRDAAGRPVGLRIESEDVGSLFFRRVRSGGST</sequence>
<dbReference type="Gene3D" id="2.60.120.380">
    <property type="match status" value="1"/>
</dbReference>
<evidence type="ECO:0000313" key="4">
    <source>
        <dbReference type="Proteomes" id="UP000092498"/>
    </source>
</evidence>
<accession>A0A1B1AGG0</accession>
<proteinExistence type="predicted"/>